<dbReference type="CDD" id="cd00038">
    <property type="entry name" value="CAP_ED"/>
    <property type="match status" value="1"/>
</dbReference>
<dbReference type="SUPFAM" id="SSF46785">
    <property type="entry name" value="Winged helix' DNA-binding domain"/>
    <property type="match status" value="1"/>
</dbReference>
<dbReference type="PANTHER" id="PTHR24567:SF26">
    <property type="entry name" value="REGULATORY PROTEIN YEIL"/>
    <property type="match status" value="1"/>
</dbReference>
<protein>
    <submittedName>
        <fullName evidence="7">Crp/Fnr family transcriptional regulator</fullName>
    </submittedName>
</protein>
<organism evidence="7 8">
    <name type="scientific">Bacillus salipaludis</name>
    <dbReference type="NCBI Taxonomy" id="2547811"/>
    <lineage>
        <taxon>Bacteria</taxon>
        <taxon>Bacillati</taxon>
        <taxon>Bacillota</taxon>
        <taxon>Bacilli</taxon>
        <taxon>Bacillales</taxon>
        <taxon>Bacillaceae</taxon>
        <taxon>Bacillus</taxon>
    </lineage>
</organism>
<dbReference type="Gene3D" id="2.60.120.10">
    <property type="entry name" value="Jelly Rolls"/>
    <property type="match status" value="1"/>
</dbReference>
<dbReference type="RefSeq" id="WP_406580599.1">
    <property type="nucleotide sequence ID" value="NZ_JBJHQH010000006.1"/>
</dbReference>
<comment type="caution">
    <text evidence="7">The sequence shown here is derived from an EMBL/GenBank/DDBJ whole genome shotgun (WGS) entry which is preliminary data.</text>
</comment>
<dbReference type="SUPFAM" id="SSF51206">
    <property type="entry name" value="cAMP-binding domain-like"/>
    <property type="match status" value="1"/>
</dbReference>
<evidence type="ECO:0000259" key="5">
    <source>
        <dbReference type="PROSITE" id="PS50042"/>
    </source>
</evidence>
<evidence type="ECO:0000256" key="4">
    <source>
        <dbReference type="ARBA" id="ARBA00023163"/>
    </source>
</evidence>
<accession>A0ABW8RIF1</accession>
<evidence type="ECO:0000256" key="1">
    <source>
        <dbReference type="ARBA" id="ARBA00023015"/>
    </source>
</evidence>
<dbReference type="SMART" id="SM00419">
    <property type="entry name" value="HTH_CRP"/>
    <property type="match status" value="1"/>
</dbReference>
<dbReference type="InterPro" id="IPR000595">
    <property type="entry name" value="cNMP-bd_dom"/>
</dbReference>
<reference evidence="7 8" key="1">
    <citation type="submission" date="2024-11" db="EMBL/GenBank/DDBJ databases">
        <authorList>
            <person name="Lucas J.A."/>
        </authorList>
    </citation>
    <scope>NUCLEOTIDE SEQUENCE [LARGE SCALE GENOMIC DNA]</scope>
    <source>
        <strain evidence="7 8">Z 5.4</strain>
    </source>
</reference>
<dbReference type="InterPro" id="IPR050397">
    <property type="entry name" value="Env_Response_Regulators"/>
</dbReference>
<evidence type="ECO:0000256" key="3">
    <source>
        <dbReference type="ARBA" id="ARBA00023159"/>
    </source>
</evidence>
<sequence>MITLNQPWTDYLKYGKRLFYKKKSIIFQQGEVGTGFYYIYKGTVKIISVTPGEGKRILDIVGPGVLAGEIDQSPYFSSAVCHEDCVLYYFSEQDYETLVYLHPEVTILFAQSLILKEKLLLNNINLTSTSTEYQIAHSLLYLMNSYRSKEINLTQQELSYYVGLTRVTIYKVLKKWASEGILSINKRKIYILDAIALKEKMF</sequence>
<evidence type="ECO:0000313" key="8">
    <source>
        <dbReference type="Proteomes" id="UP001623041"/>
    </source>
</evidence>
<feature type="domain" description="Cyclic nucleotide-binding" evidence="5">
    <location>
        <begin position="20"/>
        <end position="70"/>
    </location>
</feature>
<dbReference type="InterPro" id="IPR036390">
    <property type="entry name" value="WH_DNA-bd_sf"/>
</dbReference>
<dbReference type="Pfam" id="PF00027">
    <property type="entry name" value="cNMP_binding"/>
    <property type="match status" value="1"/>
</dbReference>
<dbReference type="InterPro" id="IPR018490">
    <property type="entry name" value="cNMP-bd_dom_sf"/>
</dbReference>
<dbReference type="SMART" id="SM00100">
    <property type="entry name" value="cNMP"/>
    <property type="match status" value="1"/>
</dbReference>
<dbReference type="Pfam" id="PF13545">
    <property type="entry name" value="HTH_Crp_2"/>
    <property type="match status" value="1"/>
</dbReference>
<dbReference type="InterPro" id="IPR014710">
    <property type="entry name" value="RmlC-like_jellyroll"/>
</dbReference>
<evidence type="ECO:0000259" key="6">
    <source>
        <dbReference type="PROSITE" id="PS51063"/>
    </source>
</evidence>
<dbReference type="PROSITE" id="PS51063">
    <property type="entry name" value="HTH_CRP_2"/>
    <property type="match status" value="1"/>
</dbReference>
<dbReference type="PROSITE" id="PS50042">
    <property type="entry name" value="CNMP_BINDING_3"/>
    <property type="match status" value="1"/>
</dbReference>
<evidence type="ECO:0000313" key="7">
    <source>
        <dbReference type="EMBL" id="MFK9091995.1"/>
    </source>
</evidence>
<dbReference type="PANTHER" id="PTHR24567">
    <property type="entry name" value="CRP FAMILY TRANSCRIPTIONAL REGULATORY PROTEIN"/>
    <property type="match status" value="1"/>
</dbReference>
<proteinExistence type="predicted"/>
<name>A0ABW8RIF1_9BACI</name>
<keyword evidence="8" id="KW-1185">Reference proteome</keyword>
<keyword evidence="4" id="KW-0804">Transcription</keyword>
<gene>
    <name evidence="7" type="ORF">ACJEBI_10935</name>
</gene>
<dbReference type="InterPro" id="IPR012318">
    <property type="entry name" value="HTH_CRP"/>
</dbReference>
<keyword evidence="1" id="KW-0805">Transcription regulation</keyword>
<evidence type="ECO:0000256" key="2">
    <source>
        <dbReference type="ARBA" id="ARBA00023125"/>
    </source>
</evidence>
<feature type="domain" description="HTH crp-type" evidence="6">
    <location>
        <begin position="129"/>
        <end position="195"/>
    </location>
</feature>
<dbReference type="Proteomes" id="UP001623041">
    <property type="component" value="Unassembled WGS sequence"/>
</dbReference>
<keyword evidence="2" id="KW-0238">DNA-binding</keyword>
<dbReference type="EMBL" id="JBJHQH010000006">
    <property type="protein sequence ID" value="MFK9091995.1"/>
    <property type="molecule type" value="Genomic_DNA"/>
</dbReference>
<keyword evidence="3" id="KW-0010">Activator</keyword>